<keyword evidence="3 8" id="KW-0813">Transport</keyword>
<comment type="caution">
    <text evidence="11">The sequence shown here is derived from an EMBL/GenBank/DDBJ whole genome shotgun (WGS) entry which is preliminary data.</text>
</comment>
<evidence type="ECO:0000256" key="9">
    <source>
        <dbReference type="SAM" id="MobiDB-lite"/>
    </source>
</evidence>
<keyword evidence="4" id="KW-1003">Cell membrane</keyword>
<name>A0A3M9MSC0_9BACT</name>
<evidence type="ECO:0000256" key="4">
    <source>
        <dbReference type="ARBA" id="ARBA00022475"/>
    </source>
</evidence>
<feature type="transmembrane region" description="Helical" evidence="10">
    <location>
        <begin position="31"/>
        <end position="50"/>
    </location>
</feature>
<dbReference type="EMBL" id="RJJE01000017">
    <property type="protein sequence ID" value="RNI28410.1"/>
    <property type="molecule type" value="Genomic_DNA"/>
</dbReference>
<dbReference type="GO" id="GO:0055085">
    <property type="term" value="P:transmembrane transport"/>
    <property type="evidence" value="ECO:0007669"/>
    <property type="project" value="InterPro"/>
</dbReference>
<feature type="region of interest" description="Disordered" evidence="9">
    <location>
        <begin position="282"/>
        <end position="306"/>
    </location>
</feature>
<feature type="transmembrane region" description="Helical" evidence="10">
    <location>
        <begin position="89"/>
        <end position="109"/>
    </location>
</feature>
<sequence>MDAFWIIFTGALVAICCSLLGCFLILRRMAMVGDAISHAVLPGIVLAFLFSGSREIWTMLIGAAALGVVCTFLIEFLHKKVNVQADASIGVTFTWLFALGIILISVYAGQVDLDQDCVLYGEIAYVPLDIWLTESGMNLGPRTVWIMGGVMLVILLFISLFYKELYLTSFDPAFAAAIGISTTLWYYLLMGAVSLTTVAAFESVGAILVVALMVGPPATAYLLTDNLKKMLVISAVLGIVSSAAGFYLALWLNGSVAGAISVVIGVQFTLAFVFSPTHGLISRRRTSSPGRTNLPKEDTTTIEPAL</sequence>
<accession>A0A3M9MSC0</accession>
<evidence type="ECO:0000256" key="1">
    <source>
        <dbReference type="ARBA" id="ARBA00004651"/>
    </source>
</evidence>
<dbReference type="PANTHER" id="PTHR30477">
    <property type="entry name" value="ABC-TRANSPORTER METAL-BINDING PROTEIN"/>
    <property type="match status" value="1"/>
</dbReference>
<reference evidence="11 12" key="1">
    <citation type="submission" date="2018-11" db="EMBL/GenBank/DDBJ databases">
        <title>Rufibacter latericius sp. nov., isolated from water in Baiyang Lake.</title>
        <authorList>
            <person name="Yang Y."/>
        </authorList>
    </citation>
    <scope>NUCLEOTIDE SEQUENCE [LARGE SCALE GENOMIC DNA]</scope>
    <source>
        <strain evidence="11 12">MCC P1</strain>
    </source>
</reference>
<gene>
    <name evidence="11" type="ORF">EFA69_15815</name>
</gene>
<dbReference type="Pfam" id="PF00950">
    <property type="entry name" value="ABC-3"/>
    <property type="match status" value="1"/>
</dbReference>
<comment type="subcellular location">
    <subcellularLocation>
        <location evidence="1 8">Cell membrane</location>
        <topology evidence="1 8">Multi-pass membrane protein</topology>
    </subcellularLocation>
</comment>
<feature type="transmembrane region" description="Helical" evidence="10">
    <location>
        <begin position="6"/>
        <end position="26"/>
    </location>
</feature>
<dbReference type="RefSeq" id="WP_123134874.1">
    <property type="nucleotide sequence ID" value="NZ_RJJE01000017.1"/>
</dbReference>
<feature type="transmembrane region" description="Helical" evidence="10">
    <location>
        <begin position="174"/>
        <end position="198"/>
    </location>
</feature>
<evidence type="ECO:0000256" key="3">
    <source>
        <dbReference type="ARBA" id="ARBA00022448"/>
    </source>
</evidence>
<dbReference type="Gene3D" id="1.10.3470.10">
    <property type="entry name" value="ABC transporter involved in vitamin B12 uptake, BtuC"/>
    <property type="match status" value="1"/>
</dbReference>
<keyword evidence="6 10" id="KW-1133">Transmembrane helix</keyword>
<dbReference type="Proteomes" id="UP000271010">
    <property type="component" value="Unassembled WGS sequence"/>
</dbReference>
<dbReference type="PANTHER" id="PTHR30477:SF8">
    <property type="entry name" value="METAL TRANSPORT SYSTEM MEMBRANE PROTEIN CT_070-RELATED"/>
    <property type="match status" value="1"/>
</dbReference>
<dbReference type="GO" id="GO:0010043">
    <property type="term" value="P:response to zinc ion"/>
    <property type="evidence" value="ECO:0007669"/>
    <property type="project" value="TreeGrafter"/>
</dbReference>
<comment type="similarity">
    <text evidence="2 8">Belongs to the ABC-3 integral membrane protein family.</text>
</comment>
<dbReference type="CDD" id="cd06550">
    <property type="entry name" value="TM_ABC_iron-siderophores_like"/>
    <property type="match status" value="1"/>
</dbReference>
<dbReference type="InterPro" id="IPR037294">
    <property type="entry name" value="ABC_BtuC-like"/>
</dbReference>
<protein>
    <submittedName>
        <fullName evidence="11">Metal ABC transporter permease</fullName>
    </submittedName>
</protein>
<evidence type="ECO:0000256" key="7">
    <source>
        <dbReference type="ARBA" id="ARBA00023136"/>
    </source>
</evidence>
<evidence type="ECO:0000256" key="8">
    <source>
        <dbReference type="RuleBase" id="RU003943"/>
    </source>
</evidence>
<dbReference type="AlphaFoldDB" id="A0A3M9MSC0"/>
<feature type="transmembrane region" description="Helical" evidence="10">
    <location>
        <begin position="56"/>
        <end position="77"/>
    </location>
</feature>
<dbReference type="InterPro" id="IPR001626">
    <property type="entry name" value="ABC_TroCD"/>
</dbReference>
<dbReference type="SUPFAM" id="SSF81345">
    <property type="entry name" value="ABC transporter involved in vitamin B12 uptake, BtuC"/>
    <property type="match status" value="1"/>
</dbReference>
<dbReference type="OrthoDB" id="9788905at2"/>
<organism evidence="11 12">
    <name type="scientific">Rufibacter immobilis</name>
    <dbReference type="NCBI Taxonomy" id="1348778"/>
    <lineage>
        <taxon>Bacteria</taxon>
        <taxon>Pseudomonadati</taxon>
        <taxon>Bacteroidota</taxon>
        <taxon>Cytophagia</taxon>
        <taxon>Cytophagales</taxon>
        <taxon>Hymenobacteraceae</taxon>
        <taxon>Rufibacter</taxon>
    </lineage>
</organism>
<dbReference type="GO" id="GO:0043190">
    <property type="term" value="C:ATP-binding cassette (ABC) transporter complex"/>
    <property type="evidence" value="ECO:0007669"/>
    <property type="project" value="InterPro"/>
</dbReference>
<feature type="transmembrane region" description="Helical" evidence="10">
    <location>
        <begin position="204"/>
        <end position="223"/>
    </location>
</feature>
<feature type="transmembrane region" description="Helical" evidence="10">
    <location>
        <begin position="230"/>
        <end position="250"/>
    </location>
</feature>
<feature type="transmembrane region" description="Helical" evidence="10">
    <location>
        <begin position="144"/>
        <end position="162"/>
    </location>
</feature>
<evidence type="ECO:0000256" key="10">
    <source>
        <dbReference type="SAM" id="Phobius"/>
    </source>
</evidence>
<evidence type="ECO:0000256" key="6">
    <source>
        <dbReference type="ARBA" id="ARBA00022989"/>
    </source>
</evidence>
<keyword evidence="5 8" id="KW-0812">Transmembrane</keyword>
<evidence type="ECO:0000313" key="12">
    <source>
        <dbReference type="Proteomes" id="UP000271010"/>
    </source>
</evidence>
<keyword evidence="7 10" id="KW-0472">Membrane</keyword>
<evidence type="ECO:0000256" key="2">
    <source>
        <dbReference type="ARBA" id="ARBA00008034"/>
    </source>
</evidence>
<feature type="transmembrane region" description="Helical" evidence="10">
    <location>
        <begin position="256"/>
        <end position="275"/>
    </location>
</feature>
<evidence type="ECO:0000313" key="11">
    <source>
        <dbReference type="EMBL" id="RNI28410.1"/>
    </source>
</evidence>
<proteinExistence type="inferred from homology"/>
<evidence type="ECO:0000256" key="5">
    <source>
        <dbReference type="ARBA" id="ARBA00022692"/>
    </source>
</evidence>
<keyword evidence="12" id="KW-1185">Reference proteome</keyword>